<keyword evidence="3 8" id="KW-1134">Transmembrane beta strand</keyword>
<dbReference type="Gene3D" id="2.170.130.10">
    <property type="entry name" value="TonB-dependent receptor, plug domain"/>
    <property type="match status" value="1"/>
</dbReference>
<evidence type="ECO:0000256" key="10">
    <source>
        <dbReference type="SAM" id="SignalP"/>
    </source>
</evidence>
<keyword evidence="13" id="KW-0675">Receptor</keyword>
<sequence>MSALLLALAAGTPLPAAAQELDRGALEQLFGEPVTTAATGKPQRASDVPANMDIITRDDIRRSGAGNIPELLRFVTGIDLRRSSFADVSVAIRGNNQPQNGRLLVLLNGRQVYRDDYGSVTWQTIPVEMEEIRQIEVVKGPASALFGFNAVSGVINIVTYDPLQDPVNVLAARTGTQSLAAGTAITTVRAFDRLGLRVSAGGYLAKEYDRSALQSGIAGQPLSPRRGVLSADSKVRVAPGVEVGLYASDTSAQNLAFSPYGMLSANYYRTNAVRGYVQADTPIGLLDLNAYRNELRFRSSTSAIAWNNVVYVVQASDLVKLGTDHAVRLGVEYRNNSVDSGFVPGGGSFGGAVGYQVVAGSAMWDWQITPTLSLTNAVRLDHLMLNKNGNTTSTGFTSAWYNDISFTAVSYNSGLVYRVTELDTVRLTTARGVQAPSLLILGATNGGNPGATPAVVTNYELSHDRSLPFLGATLRNSIFYQRTEDILSTVFGGPTILAPNGRSATVAGNIGASDEIGWEIGLKGRSESGLHWNVSYALTSVTDHTTVNKGPQPNSIIDYQRGTPVHNVIVGGGYAIGKWEFDLQARWQSRFRDYAPTDGIGRSLRPVIVADYLTANARIGYAVTETLTLALAVAQLNQSRIVQTAGGVPVERRVLLSATARF</sequence>
<dbReference type="GO" id="GO:0009279">
    <property type="term" value="C:cell outer membrane"/>
    <property type="evidence" value="ECO:0007669"/>
    <property type="project" value="UniProtKB-SubCell"/>
</dbReference>
<evidence type="ECO:0000259" key="12">
    <source>
        <dbReference type="Pfam" id="PF07715"/>
    </source>
</evidence>
<evidence type="ECO:0000256" key="6">
    <source>
        <dbReference type="ARBA" id="ARBA00023136"/>
    </source>
</evidence>
<comment type="similarity">
    <text evidence="8 9">Belongs to the TonB-dependent receptor family.</text>
</comment>
<dbReference type="InterPro" id="IPR037066">
    <property type="entry name" value="Plug_dom_sf"/>
</dbReference>
<dbReference type="EMBL" id="VWPK01000006">
    <property type="protein sequence ID" value="KAA5613509.1"/>
    <property type="molecule type" value="Genomic_DNA"/>
</dbReference>
<dbReference type="Pfam" id="PF07715">
    <property type="entry name" value="Plug"/>
    <property type="match status" value="1"/>
</dbReference>
<feature type="signal peptide" evidence="10">
    <location>
        <begin position="1"/>
        <end position="18"/>
    </location>
</feature>
<evidence type="ECO:0000256" key="9">
    <source>
        <dbReference type="RuleBase" id="RU003357"/>
    </source>
</evidence>
<dbReference type="Gene3D" id="2.40.170.20">
    <property type="entry name" value="TonB-dependent receptor, beta-barrel domain"/>
    <property type="match status" value="1"/>
</dbReference>
<dbReference type="Proteomes" id="UP000325255">
    <property type="component" value="Unassembled WGS sequence"/>
</dbReference>
<organism evidence="13 14">
    <name type="scientific">Rhodovastum atsumiense</name>
    <dbReference type="NCBI Taxonomy" id="504468"/>
    <lineage>
        <taxon>Bacteria</taxon>
        <taxon>Pseudomonadati</taxon>
        <taxon>Pseudomonadota</taxon>
        <taxon>Alphaproteobacteria</taxon>
        <taxon>Acetobacterales</taxon>
        <taxon>Acetobacteraceae</taxon>
        <taxon>Rhodovastum</taxon>
    </lineage>
</organism>
<keyword evidence="14" id="KW-1185">Reference proteome</keyword>
<evidence type="ECO:0000256" key="4">
    <source>
        <dbReference type="ARBA" id="ARBA00022692"/>
    </source>
</evidence>
<evidence type="ECO:0000256" key="5">
    <source>
        <dbReference type="ARBA" id="ARBA00023077"/>
    </source>
</evidence>
<keyword evidence="10" id="KW-0732">Signal</keyword>
<keyword evidence="5 9" id="KW-0798">TonB box</keyword>
<name>A0A5M6IZV5_9PROT</name>
<evidence type="ECO:0000256" key="8">
    <source>
        <dbReference type="PROSITE-ProRule" id="PRU01360"/>
    </source>
</evidence>
<dbReference type="PROSITE" id="PS52016">
    <property type="entry name" value="TONB_DEPENDENT_REC_3"/>
    <property type="match status" value="1"/>
</dbReference>
<keyword evidence="2 8" id="KW-0813">Transport</keyword>
<dbReference type="PANTHER" id="PTHR30069:SF39">
    <property type="entry name" value="BLL6183 PROTEIN"/>
    <property type="match status" value="1"/>
</dbReference>
<feature type="domain" description="TonB-dependent receptor-like beta-barrel" evidence="11">
    <location>
        <begin position="265"/>
        <end position="633"/>
    </location>
</feature>
<feature type="chain" id="PRO_5024317596" evidence="10">
    <location>
        <begin position="19"/>
        <end position="662"/>
    </location>
</feature>
<comment type="subcellular location">
    <subcellularLocation>
        <location evidence="1 8">Cell outer membrane</location>
        <topology evidence="1 8">Multi-pass membrane protein</topology>
    </subcellularLocation>
</comment>
<dbReference type="InterPro" id="IPR036942">
    <property type="entry name" value="Beta-barrel_TonB_sf"/>
</dbReference>
<reference evidence="13 14" key="1">
    <citation type="submission" date="2019-09" db="EMBL/GenBank/DDBJ databases">
        <title>Genome sequence of Rhodovastum atsumiense, a diverse member of the Acetobacteraceae family of non-sulfur purple photosynthetic bacteria.</title>
        <authorList>
            <person name="Meyer T."/>
            <person name="Kyndt J."/>
        </authorList>
    </citation>
    <scope>NUCLEOTIDE SEQUENCE [LARGE SCALE GENOMIC DNA]</scope>
    <source>
        <strain evidence="13 14">DSM 21279</strain>
    </source>
</reference>
<dbReference type="InterPro" id="IPR012910">
    <property type="entry name" value="Plug_dom"/>
</dbReference>
<evidence type="ECO:0000313" key="13">
    <source>
        <dbReference type="EMBL" id="KAA5613509.1"/>
    </source>
</evidence>
<dbReference type="InterPro" id="IPR000531">
    <property type="entry name" value="Beta-barrel_TonB"/>
</dbReference>
<dbReference type="SUPFAM" id="SSF56935">
    <property type="entry name" value="Porins"/>
    <property type="match status" value="1"/>
</dbReference>
<evidence type="ECO:0000256" key="1">
    <source>
        <dbReference type="ARBA" id="ARBA00004571"/>
    </source>
</evidence>
<evidence type="ECO:0000256" key="7">
    <source>
        <dbReference type="ARBA" id="ARBA00023237"/>
    </source>
</evidence>
<dbReference type="Pfam" id="PF00593">
    <property type="entry name" value="TonB_dep_Rec_b-barrel"/>
    <property type="match status" value="1"/>
</dbReference>
<evidence type="ECO:0000256" key="3">
    <source>
        <dbReference type="ARBA" id="ARBA00022452"/>
    </source>
</evidence>
<dbReference type="GO" id="GO:0015344">
    <property type="term" value="F:siderophore uptake transmembrane transporter activity"/>
    <property type="evidence" value="ECO:0007669"/>
    <property type="project" value="TreeGrafter"/>
</dbReference>
<dbReference type="RefSeq" id="WP_150039620.1">
    <property type="nucleotide sequence ID" value="NZ_OW485601.1"/>
</dbReference>
<evidence type="ECO:0000259" key="11">
    <source>
        <dbReference type="Pfam" id="PF00593"/>
    </source>
</evidence>
<keyword evidence="7 8" id="KW-0998">Cell outer membrane</keyword>
<feature type="domain" description="TonB-dependent receptor plug" evidence="12">
    <location>
        <begin position="45"/>
        <end position="154"/>
    </location>
</feature>
<dbReference type="AlphaFoldDB" id="A0A5M6IZV5"/>
<evidence type="ECO:0000256" key="2">
    <source>
        <dbReference type="ARBA" id="ARBA00022448"/>
    </source>
</evidence>
<dbReference type="OrthoDB" id="9760333at2"/>
<dbReference type="PANTHER" id="PTHR30069">
    <property type="entry name" value="TONB-DEPENDENT OUTER MEMBRANE RECEPTOR"/>
    <property type="match status" value="1"/>
</dbReference>
<keyword evidence="4 8" id="KW-0812">Transmembrane</keyword>
<accession>A0A5M6IZV5</accession>
<dbReference type="InterPro" id="IPR039426">
    <property type="entry name" value="TonB-dep_rcpt-like"/>
</dbReference>
<evidence type="ECO:0000313" key="14">
    <source>
        <dbReference type="Proteomes" id="UP000325255"/>
    </source>
</evidence>
<protein>
    <submittedName>
        <fullName evidence="13">TonB-dependent receptor plug domain-containing protein</fullName>
    </submittedName>
</protein>
<keyword evidence="6 8" id="KW-0472">Membrane</keyword>
<dbReference type="GO" id="GO:0044718">
    <property type="term" value="P:siderophore transmembrane transport"/>
    <property type="evidence" value="ECO:0007669"/>
    <property type="project" value="TreeGrafter"/>
</dbReference>
<proteinExistence type="inferred from homology"/>
<gene>
    <name evidence="13" type="ORF">F1189_05485</name>
</gene>
<comment type="caution">
    <text evidence="13">The sequence shown here is derived from an EMBL/GenBank/DDBJ whole genome shotgun (WGS) entry which is preliminary data.</text>
</comment>